<feature type="binding site" evidence="14">
    <location>
        <position position="330"/>
    </location>
    <ligand>
        <name>Mg(2+)</name>
        <dbReference type="ChEBI" id="CHEBI:18420"/>
        <label>1</label>
    </ligand>
</feature>
<feature type="binding site" evidence="13">
    <location>
        <position position="310"/>
    </location>
    <ligand>
        <name>ATP</name>
        <dbReference type="ChEBI" id="CHEBI:30616"/>
    </ligand>
</feature>
<keyword evidence="10 14" id="KW-0460">Magnesium</keyword>
<comment type="caution">
    <text evidence="21">The sequence shown here is derived from an EMBL/GenBank/DDBJ whole genome shotgun (WGS) entry which is preliminary data.</text>
</comment>
<comment type="similarity">
    <text evidence="2 16 17">Belongs to the glutamine synthetase family.</text>
</comment>
<dbReference type="PROSITE" id="PS51986">
    <property type="entry name" value="GS_BETA_GRASP"/>
    <property type="match status" value="1"/>
</dbReference>
<feature type="binding site" evidence="12">
    <location>
        <position position="298"/>
    </location>
    <ligand>
        <name>L-glutamate</name>
        <dbReference type="ChEBI" id="CHEBI:29985"/>
    </ligand>
</feature>
<feature type="binding site" evidence="14">
    <location>
        <position position="129"/>
    </location>
    <ligand>
        <name>Mg(2+)</name>
        <dbReference type="ChEBI" id="CHEBI:18420"/>
        <label>1</label>
    </ligand>
</feature>
<evidence type="ECO:0000259" key="19">
    <source>
        <dbReference type="PROSITE" id="PS51986"/>
    </source>
</evidence>
<feature type="binding site" evidence="14">
    <location>
        <position position="239"/>
    </location>
    <ligand>
        <name>Mg(2+)</name>
        <dbReference type="ChEBI" id="CHEBI:18420"/>
        <label>1</label>
    </ligand>
</feature>
<feature type="binding site" evidence="12">
    <location>
        <position position="292"/>
    </location>
    <ligand>
        <name>L-glutamate</name>
        <dbReference type="ChEBI" id="CHEBI:29985"/>
    </ligand>
</feature>
<dbReference type="InterPro" id="IPR014746">
    <property type="entry name" value="Gln_synth/guanido_kin_cat_dom"/>
</dbReference>
<evidence type="ECO:0000256" key="18">
    <source>
        <dbReference type="RuleBase" id="RU004356"/>
    </source>
</evidence>
<keyword evidence="15" id="KW-0597">Phosphoprotein</keyword>
<evidence type="ECO:0000256" key="8">
    <source>
        <dbReference type="ARBA" id="ARBA00022741"/>
    </source>
</evidence>
<feature type="domain" description="GS catalytic" evidence="20">
    <location>
        <begin position="104"/>
        <end position="444"/>
    </location>
</feature>
<dbReference type="SMART" id="SM01230">
    <property type="entry name" value="Gln-synt_C"/>
    <property type="match status" value="1"/>
</dbReference>
<evidence type="ECO:0000256" key="2">
    <source>
        <dbReference type="ARBA" id="ARBA00009897"/>
    </source>
</evidence>
<dbReference type="Pfam" id="PF03951">
    <property type="entry name" value="Gln-synt_N"/>
    <property type="match status" value="1"/>
</dbReference>
<evidence type="ECO:0000256" key="6">
    <source>
        <dbReference type="ARBA" id="ARBA00022598"/>
    </source>
</evidence>
<evidence type="ECO:0000256" key="3">
    <source>
        <dbReference type="ARBA" id="ARBA00012937"/>
    </source>
</evidence>
<evidence type="ECO:0000259" key="20">
    <source>
        <dbReference type="PROSITE" id="PS51987"/>
    </source>
</evidence>
<organism evidence="21 22">
    <name type="scientific">Candidatus Uhrbacteria bacterium RIFCSPLOWO2_02_FULL_49_11</name>
    <dbReference type="NCBI Taxonomy" id="1802409"/>
    <lineage>
        <taxon>Bacteria</taxon>
        <taxon>Candidatus Uhriibacteriota</taxon>
    </lineage>
</organism>
<feature type="binding site" evidence="13">
    <location>
        <position position="178"/>
    </location>
    <ligand>
        <name>ATP</name>
        <dbReference type="ChEBI" id="CHEBI:30616"/>
    </ligand>
</feature>
<keyword evidence="5" id="KW-0963">Cytoplasm</keyword>
<evidence type="ECO:0000313" key="21">
    <source>
        <dbReference type="EMBL" id="OGL87713.1"/>
    </source>
</evidence>
<dbReference type="PANTHER" id="PTHR43785">
    <property type="entry name" value="GAMMA-GLUTAMYLPUTRESCINE SYNTHETASE"/>
    <property type="match status" value="1"/>
</dbReference>
<feature type="binding site" evidence="12">
    <location>
        <position position="332"/>
    </location>
    <ligand>
        <name>L-glutamate</name>
        <dbReference type="ChEBI" id="CHEBI:29985"/>
    </ligand>
</feature>
<dbReference type="AlphaFoldDB" id="A0A1F7VBB1"/>
<dbReference type="PROSITE" id="PS00180">
    <property type="entry name" value="GLNA_1"/>
    <property type="match status" value="1"/>
</dbReference>
<gene>
    <name evidence="21" type="ORF">A3I42_01805</name>
</gene>
<evidence type="ECO:0000256" key="11">
    <source>
        <dbReference type="ARBA" id="ARBA00049436"/>
    </source>
</evidence>
<dbReference type="PROSITE" id="PS00181">
    <property type="entry name" value="GLNA_ATP"/>
    <property type="match status" value="1"/>
</dbReference>
<evidence type="ECO:0000256" key="9">
    <source>
        <dbReference type="ARBA" id="ARBA00022840"/>
    </source>
</evidence>
<comment type="catalytic activity">
    <reaction evidence="11 18">
        <text>L-glutamate + NH4(+) + ATP = L-glutamine + ADP + phosphate + H(+)</text>
        <dbReference type="Rhea" id="RHEA:16169"/>
        <dbReference type="ChEBI" id="CHEBI:15378"/>
        <dbReference type="ChEBI" id="CHEBI:28938"/>
        <dbReference type="ChEBI" id="CHEBI:29985"/>
        <dbReference type="ChEBI" id="CHEBI:30616"/>
        <dbReference type="ChEBI" id="CHEBI:43474"/>
        <dbReference type="ChEBI" id="CHEBI:58359"/>
        <dbReference type="ChEBI" id="CHEBI:456216"/>
        <dbReference type="EC" id="6.3.1.2"/>
    </reaction>
</comment>
<dbReference type="SUPFAM" id="SSF54368">
    <property type="entry name" value="Glutamine synthetase, N-terminal domain"/>
    <property type="match status" value="1"/>
</dbReference>
<feature type="binding site" evidence="14">
    <location>
        <position position="183"/>
    </location>
    <ligand>
        <name>Mg(2+)</name>
        <dbReference type="ChEBI" id="CHEBI:18420"/>
        <label>1</label>
    </ligand>
</feature>
<dbReference type="Proteomes" id="UP000178264">
    <property type="component" value="Unassembled WGS sequence"/>
</dbReference>
<evidence type="ECO:0000256" key="14">
    <source>
        <dbReference type="PIRSR" id="PIRSR604809-3"/>
    </source>
</evidence>
<comment type="subcellular location">
    <subcellularLocation>
        <location evidence="1">Cytoplasm</location>
    </subcellularLocation>
</comment>
<dbReference type="NCBIfam" id="TIGR00653">
    <property type="entry name" value="GlnA"/>
    <property type="match status" value="1"/>
</dbReference>
<evidence type="ECO:0000256" key="15">
    <source>
        <dbReference type="PIRSR" id="PIRSR604809-50"/>
    </source>
</evidence>
<accession>A0A1F7VBB1</accession>
<evidence type="ECO:0000256" key="17">
    <source>
        <dbReference type="RuleBase" id="RU000384"/>
    </source>
</evidence>
<feature type="binding site" evidence="12">
    <location>
        <begin position="234"/>
        <end position="235"/>
    </location>
    <ligand>
        <name>L-glutamate</name>
        <dbReference type="ChEBI" id="CHEBI:29985"/>
    </ligand>
</feature>
<dbReference type="InterPro" id="IPR036651">
    <property type="entry name" value="Gln_synt_N_sf"/>
</dbReference>
<sequence length="444" mass="49887">MTPEEVIKRVNEDNVSFIHLQFVDLPGSLKEITITPAELPHALSKGVWFDGSSIDGFVRIFESDMILKPDTSTYSLLPWTSGATKSCRMLCDVYQEEQPFPGDPRWILKQAAQRARAQGYTYYTGPEVEFFLLERKDGGMDLSPHDHAGYFDAAPTDLATEFRKEVILALHAMGIPAEAAHHEVAIGQHEIDIRYGEAVQTADNVMTLKYVIRSIASRHNLAVTFMPKPYFGINGSGMHTHQSLFRGSENAFFDANGHYRLSDLAHSFVAGQIRHARALSAILSPTVNSYKRLVPGYEAPIYVCWAQVNRAAWIRVPRTSPGRESSTRVELRSPDPSCNPYLAFAVMLSAGLDGIANRLSPPPPVEENIYHLTHDDIAQKNITTLPASLNEALTALKEDFIVRDTLGPHAYEKFLEAAESDITDYREQHLLQVSKWERQRYMNR</sequence>
<keyword evidence="8 13" id="KW-0547">Nucleotide-binding</keyword>
<dbReference type="InterPro" id="IPR008146">
    <property type="entry name" value="Gln_synth_cat_dom"/>
</dbReference>
<evidence type="ECO:0000256" key="4">
    <source>
        <dbReference type="ARBA" id="ARBA00021364"/>
    </source>
</evidence>
<feature type="domain" description="GS beta-grasp" evidence="19">
    <location>
        <begin position="13"/>
        <end position="98"/>
    </location>
</feature>
<keyword evidence="6 18" id="KW-0436">Ligase</keyword>
<dbReference type="GO" id="GO:0006542">
    <property type="term" value="P:glutamine biosynthetic process"/>
    <property type="evidence" value="ECO:0007669"/>
    <property type="project" value="InterPro"/>
</dbReference>
<evidence type="ECO:0000256" key="12">
    <source>
        <dbReference type="PIRSR" id="PIRSR604809-1"/>
    </source>
</evidence>
<dbReference type="PANTHER" id="PTHR43785:SF12">
    <property type="entry name" value="TYPE-1 GLUTAMINE SYNTHETASE 2"/>
    <property type="match status" value="1"/>
</dbReference>
<evidence type="ECO:0000313" key="22">
    <source>
        <dbReference type="Proteomes" id="UP000178264"/>
    </source>
</evidence>
<comment type="cofactor">
    <cofactor evidence="14">
        <name>Mg(2+)</name>
        <dbReference type="ChEBI" id="CHEBI:18420"/>
    </cofactor>
    <text evidence="14">Binds 2 Mg(2+) ions per subunit.</text>
</comment>
<dbReference type="Gene3D" id="3.30.590.10">
    <property type="entry name" value="Glutamine synthetase/guanido kinase, catalytic domain"/>
    <property type="match status" value="1"/>
</dbReference>
<reference evidence="21 22" key="1">
    <citation type="journal article" date="2016" name="Nat. Commun.">
        <title>Thousands of microbial genomes shed light on interconnected biogeochemical processes in an aquifer system.</title>
        <authorList>
            <person name="Anantharaman K."/>
            <person name="Brown C.T."/>
            <person name="Hug L.A."/>
            <person name="Sharon I."/>
            <person name="Castelle C.J."/>
            <person name="Probst A.J."/>
            <person name="Thomas B.C."/>
            <person name="Singh A."/>
            <person name="Wilkins M.J."/>
            <person name="Karaoz U."/>
            <person name="Brodie E.L."/>
            <person name="Williams K.H."/>
            <person name="Hubbard S.S."/>
            <person name="Banfield J.F."/>
        </authorList>
    </citation>
    <scope>NUCLEOTIDE SEQUENCE [LARGE SCALE GENOMIC DNA]</scope>
</reference>
<feature type="binding site" evidence="14">
    <location>
        <position position="127"/>
    </location>
    <ligand>
        <name>Mg(2+)</name>
        <dbReference type="ChEBI" id="CHEBI:18420"/>
        <label>1</label>
    </ligand>
</feature>
<keyword evidence="9 13" id="KW-0067">ATP-binding</keyword>
<feature type="binding site" evidence="13">
    <location>
        <begin position="241"/>
        <end position="243"/>
    </location>
    <ligand>
        <name>ATP</name>
        <dbReference type="ChEBI" id="CHEBI:30616"/>
    </ligand>
</feature>
<evidence type="ECO:0000256" key="5">
    <source>
        <dbReference type="ARBA" id="ARBA00022490"/>
    </source>
</evidence>
<dbReference type="GO" id="GO:0004356">
    <property type="term" value="F:glutamine synthetase activity"/>
    <property type="evidence" value="ECO:0007669"/>
    <property type="project" value="UniProtKB-EC"/>
</dbReference>
<proteinExistence type="inferred from homology"/>
<dbReference type="InterPro" id="IPR027302">
    <property type="entry name" value="Gln_synth_N_conserv_site"/>
</dbReference>
<evidence type="ECO:0000256" key="13">
    <source>
        <dbReference type="PIRSR" id="PIRSR604809-2"/>
    </source>
</evidence>
<feature type="binding site" evidence="14">
    <location>
        <position position="190"/>
    </location>
    <ligand>
        <name>Mg(2+)</name>
        <dbReference type="ChEBI" id="CHEBI:18420"/>
        <label>1</label>
    </ligand>
</feature>
<keyword evidence="7 14" id="KW-0479">Metal-binding</keyword>
<dbReference type="GO" id="GO:0005524">
    <property type="term" value="F:ATP binding"/>
    <property type="evidence" value="ECO:0007669"/>
    <property type="project" value="UniProtKB-KW"/>
</dbReference>
<dbReference type="PROSITE" id="PS51987">
    <property type="entry name" value="GS_CATALYTIC"/>
    <property type="match status" value="1"/>
</dbReference>
<dbReference type="InterPro" id="IPR008147">
    <property type="entry name" value="Gln_synt_N"/>
</dbReference>
<evidence type="ECO:0000256" key="7">
    <source>
        <dbReference type="ARBA" id="ARBA00022723"/>
    </source>
</evidence>
<dbReference type="Gene3D" id="3.10.20.70">
    <property type="entry name" value="Glutamine synthetase, N-terminal domain"/>
    <property type="match status" value="1"/>
</dbReference>
<dbReference type="Pfam" id="PF00120">
    <property type="entry name" value="Gln-synt_C"/>
    <property type="match status" value="1"/>
</dbReference>
<dbReference type="GO" id="GO:0046872">
    <property type="term" value="F:metal ion binding"/>
    <property type="evidence" value="ECO:0007669"/>
    <property type="project" value="UniProtKB-KW"/>
</dbReference>
<dbReference type="InterPro" id="IPR027303">
    <property type="entry name" value="Gln_synth_gly_rich_site"/>
</dbReference>
<dbReference type="EMBL" id="MGER01000063">
    <property type="protein sequence ID" value="OGL87713.1"/>
    <property type="molecule type" value="Genomic_DNA"/>
</dbReference>
<dbReference type="GO" id="GO:0005737">
    <property type="term" value="C:cytoplasm"/>
    <property type="evidence" value="ECO:0007669"/>
    <property type="project" value="UniProtKB-SubCell"/>
</dbReference>
<name>A0A1F7VBB1_9BACT</name>
<protein>
    <recommendedName>
        <fullName evidence="4 18">Glutamine synthetase</fullName>
        <ecNumber evidence="3 18">6.3.1.2</ecNumber>
    </recommendedName>
</protein>
<evidence type="ECO:0000256" key="10">
    <source>
        <dbReference type="ARBA" id="ARBA00022842"/>
    </source>
</evidence>
<evidence type="ECO:0000256" key="16">
    <source>
        <dbReference type="PROSITE-ProRule" id="PRU01330"/>
    </source>
</evidence>
<dbReference type="EC" id="6.3.1.2" evidence="3 18"/>
<feature type="binding site" evidence="12">
    <location>
        <position position="310"/>
    </location>
    <ligand>
        <name>L-glutamate</name>
        <dbReference type="ChEBI" id="CHEBI:29985"/>
    </ligand>
</feature>
<evidence type="ECO:0000256" key="1">
    <source>
        <dbReference type="ARBA" id="ARBA00004496"/>
    </source>
</evidence>
<dbReference type="SUPFAM" id="SSF55931">
    <property type="entry name" value="Glutamine synthetase/guanido kinase"/>
    <property type="match status" value="1"/>
</dbReference>
<feature type="modified residue" description="O-AMP-tyrosine" evidence="15">
    <location>
        <position position="370"/>
    </location>
</feature>
<dbReference type="InterPro" id="IPR004809">
    <property type="entry name" value="Gln_synth_I"/>
</dbReference>